<keyword evidence="8" id="KW-0572">Peptidoglycan-anchor</keyword>
<evidence type="ECO:0000256" key="3">
    <source>
        <dbReference type="ARBA" id="ARBA00022525"/>
    </source>
</evidence>
<dbReference type="InterPro" id="IPR041171">
    <property type="entry name" value="SDR_Ig"/>
</dbReference>
<name>A0A077UL76_9STAP</name>
<dbReference type="NCBIfam" id="TIGR01167">
    <property type="entry name" value="LPXTG_anchor"/>
    <property type="match status" value="1"/>
</dbReference>
<dbReference type="AlphaFoldDB" id="A0A077UL76"/>
<keyword evidence="6" id="KW-0130">Cell adhesion</keyword>
<dbReference type="Pfam" id="PF00746">
    <property type="entry name" value="Gram_pos_anchor"/>
    <property type="match status" value="1"/>
</dbReference>
<feature type="region of interest" description="Disordered" evidence="9">
    <location>
        <begin position="598"/>
        <end position="625"/>
    </location>
</feature>
<evidence type="ECO:0000256" key="1">
    <source>
        <dbReference type="ARBA" id="ARBA00004168"/>
    </source>
</evidence>
<reference evidence="11 12" key="1">
    <citation type="submission" date="2014-05" db="EMBL/GenBank/DDBJ databases">
        <authorList>
            <person name="Aslett A.Martin."/>
            <person name="De Silva Nishadi"/>
        </authorList>
    </citation>
    <scope>NUCLEOTIDE SEQUENCE [LARGE SCALE GENOMIC DNA]</scope>
</reference>
<feature type="compositionally biased region" description="Basic and acidic residues" evidence="9">
    <location>
        <begin position="112"/>
        <end position="126"/>
    </location>
</feature>
<evidence type="ECO:0000256" key="2">
    <source>
        <dbReference type="ARBA" id="ARBA00022512"/>
    </source>
</evidence>
<feature type="compositionally biased region" description="Pro residues" evidence="9">
    <location>
        <begin position="877"/>
        <end position="965"/>
    </location>
</feature>
<dbReference type="InterPro" id="IPR004237">
    <property type="entry name" value="Fibron_repeat-bd"/>
</dbReference>
<feature type="compositionally biased region" description="Low complexity" evidence="9">
    <location>
        <begin position="97"/>
        <end position="111"/>
    </location>
</feature>
<dbReference type="InterPro" id="IPR005877">
    <property type="entry name" value="YSIRK_signal_dom"/>
</dbReference>
<dbReference type="GO" id="GO:0007155">
    <property type="term" value="P:cell adhesion"/>
    <property type="evidence" value="ECO:0007669"/>
    <property type="project" value="UniProtKB-KW"/>
</dbReference>
<dbReference type="Pfam" id="PF02986">
    <property type="entry name" value="Fn_bind"/>
    <property type="match status" value="3"/>
</dbReference>
<evidence type="ECO:0000256" key="9">
    <source>
        <dbReference type="SAM" id="MobiDB-lite"/>
    </source>
</evidence>
<dbReference type="EMBL" id="CCEH01000027">
    <property type="protein sequence ID" value="CDR29154.1"/>
    <property type="molecule type" value="Genomic_DNA"/>
</dbReference>
<evidence type="ECO:0000313" key="11">
    <source>
        <dbReference type="EMBL" id="CDR29154.1"/>
    </source>
</evidence>
<dbReference type="Pfam" id="PF10425">
    <property type="entry name" value="SdrG_C_C"/>
    <property type="match status" value="1"/>
</dbReference>
<dbReference type="InterPro" id="IPR011252">
    <property type="entry name" value="Fibrogen-bd_dom1"/>
</dbReference>
<feature type="region of interest" description="Disordered" evidence="9">
    <location>
        <begin position="36"/>
        <end position="64"/>
    </location>
</feature>
<comment type="subcellular location">
    <subcellularLocation>
        <location evidence="1">Secreted</location>
        <location evidence="1">Cell wall</location>
        <topology evidence="1">Peptidoglycan-anchor</topology>
    </subcellularLocation>
</comment>
<feature type="region of interest" description="Disordered" evidence="9">
    <location>
        <begin position="832"/>
        <end position="1022"/>
    </location>
</feature>
<dbReference type="RefSeq" id="WP_047531962.1">
    <property type="nucleotide sequence ID" value="NZ_CCEH01000027.1"/>
</dbReference>
<organism evidence="11 12">
    <name type="scientific">Staphylococcus schweitzeri</name>
    <dbReference type="NCBI Taxonomy" id="1654388"/>
    <lineage>
        <taxon>Bacteria</taxon>
        <taxon>Bacillati</taxon>
        <taxon>Bacillota</taxon>
        <taxon>Bacilli</taxon>
        <taxon>Bacillales</taxon>
        <taxon>Staphylococcaceae</taxon>
        <taxon>Staphylococcus</taxon>
    </lineage>
</organism>
<dbReference type="Proteomes" id="UP000044616">
    <property type="component" value="Unassembled WGS sequence"/>
</dbReference>
<evidence type="ECO:0000256" key="7">
    <source>
        <dbReference type="ARBA" id="ARBA00023026"/>
    </source>
</evidence>
<keyword evidence="2" id="KW-0134">Cell wall</keyword>
<feature type="compositionally biased region" description="Polar residues" evidence="9">
    <location>
        <begin position="129"/>
        <end position="139"/>
    </location>
</feature>
<evidence type="ECO:0000313" key="12">
    <source>
        <dbReference type="Proteomes" id="UP000044616"/>
    </source>
</evidence>
<evidence type="ECO:0000256" key="4">
    <source>
        <dbReference type="ARBA" id="ARBA00022729"/>
    </source>
</evidence>
<dbReference type="Gene3D" id="2.60.40.1280">
    <property type="match status" value="1"/>
</dbReference>
<dbReference type="Pfam" id="PF04650">
    <property type="entry name" value="YSIRK_signal"/>
    <property type="match status" value="1"/>
</dbReference>
<protein>
    <submittedName>
        <fullName evidence="11">Fibronectin-binding protein A, FnbA</fullName>
    </submittedName>
</protein>
<dbReference type="Gene3D" id="2.60.40.1290">
    <property type="match status" value="1"/>
</dbReference>
<feature type="region of interest" description="Disordered" evidence="9">
    <location>
        <begin position="93"/>
        <end position="179"/>
    </location>
</feature>
<feature type="region of interest" description="Disordered" evidence="9">
    <location>
        <begin position="743"/>
        <end position="809"/>
    </location>
</feature>
<dbReference type="InterPro" id="IPR019931">
    <property type="entry name" value="LPXTG_anchor"/>
</dbReference>
<keyword evidence="5" id="KW-0677">Repeat</keyword>
<keyword evidence="7" id="KW-0843">Virulence</keyword>
<dbReference type="InterPro" id="IPR011266">
    <property type="entry name" value="Adhesin_Fg-bd_dom_2"/>
</dbReference>
<sequence length="1045" mass="114498">MKNNLRYGIRKHKLGAASVFLGTMIVVGIGQDKEAAASEQKTTTVEENGNSATESKASEKQTTTTNVNHIEETPSYNVKATEQPSNATQVTMEEAPKAVQAPQAAQPANVETVKEEVVKEEAKPQVKETTQPQDNSGEQRQVDLTPKKVTQNQAAETQGEVAQPRTVSESKPRVTRSADVVKVEDAKDVSEVKGTDVTSKVTVTESSIEGHNNTNKVEPHEGQRAILKYKLKFENGLHQGDYFDFTLSNNVNTHGVSTARKLPEIKNGSVVMATGQLLGDGKIRYTFTDYIDYKVNVTANLNLNLFIDPRIVKNNGEETLTSKLNGKNTEKKIEVEYKDGVGKYYTNLNGSIETFNKADNKFTHVAYVKPINGNESESVSITGSLTQGSNVNGDSPIVKVYEYQGKETDLPKSVSVNLTDNSKFKDVTSDMQNKLTVQGNGNYQLNLEKLDKTYVIHYTGEYSKETDEVNFRTQVSAYPENSYRYYSYYNNHYTLTWDNGLVLYSNKADGNGQNGVKVESNNLNFDEVTGTGVITGQYDKNLVTTVEEETDSSTLDIDYHTAIDGEGGYVDGYIETIEEIDSSAIDIDYHTAVDSEAGHVGGYTESSEESNPIDFEESTHENSKHHADVVEYEEDTNSGGGQVTTESNLVEFDEESTKGIVTGAVSNHTTIEDTKEYTTESNLIELVDELPEEHGQVQGPIEEITENNHHISHSGLGTENGHGNYGVIEEIEENSHIDIKSELGYEGGQNSGNQSFEEDTEEDKPKYEHGGNIIDIDFDSVPQIHGQNNGNQSFEEDTEKDKPKYEHGGNIIDIDFDSVPHIHGFNKHNEIIEEDTNKDKPNYQFGGHNSVDFEEDTLPKVSGQNEGQQTIEEDTTPPTPPTPEVPSEPGEPTPPAPEVPSEPGKPTPPAPEVPSEPGKPTPPTPEVPSEPGKPTPPTPEVPSEPETPTPPTPEVPSEPGKPVPPAKEEPKKPSKPVEQGKVVTPVIEINEKVKAVTPSKEAQSKKSELPETGGEESTNKGMLFGGLFSILGLALLRRNKKNNKA</sequence>
<feature type="compositionally biased region" description="Polar residues" evidence="9">
    <location>
        <begin position="39"/>
        <end position="64"/>
    </location>
</feature>
<accession>A0A077UL76</accession>
<feature type="domain" description="Gram-positive cocci surface proteins LPxTG" evidence="10">
    <location>
        <begin position="1009"/>
        <end position="1045"/>
    </location>
</feature>
<dbReference type="SUPFAM" id="SSF49401">
    <property type="entry name" value="Bacterial adhesins"/>
    <property type="match status" value="2"/>
</dbReference>
<gene>
    <name evidence="11" type="primary">fnbA</name>
    <name evidence="11" type="ORF">ERS140147_02356</name>
</gene>
<evidence type="ECO:0000256" key="5">
    <source>
        <dbReference type="ARBA" id="ARBA00022737"/>
    </source>
</evidence>
<dbReference type="PROSITE" id="PS50847">
    <property type="entry name" value="GRAM_POS_ANCHORING"/>
    <property type="match status" value="1"/>
</dbReference>
<evidence type="ECO:0000256" key="6">
    <source>
        <dbReference type="ARBA" id="ARBA00022889"/>
    </source>
</evidence>
<dbReference type="InterPro" id="IPR008966">
    <property type="entry name" value="Adhesion_dom_sf"/>
</dbReference>
<evidence type="ECO:0000259" key="10">
    <source>
        <dbReference type="PROSITE" id="PS50847"/>
    </source>
</evidence>
<dbReference type="Pfam" id="PF17961">
    <property type="entry name" value="Big_8"/>
    <property type="match status" value="1"/>
</dbReference>
<dbReference type="NCBIfam" id="TIGR01168">
    <property type="entry name" value="YSIRK_signal"/>
    <property type="match status" value="1"/>
</dbReference>
<feature type="compositionally biased region" description="Basic and acidic residues" evidence="9">
    <location>
        <begin position="832"/>
        <end position="841"/>
    </location>
</feature>
<keyword evidence="3" id="KW-0964">Secreted</keyword>
<proteinExistence type="predicted"/>
<keyword evidence="4" id="KW-0732">Signal</keyword>
<evidence type="ECO:0000256" key="8">
    <source>
        <dbReference type="ARBA" id="ARBA00023088"/>
    </source>
</evidence>